<dbReference type="PANTHER" id="PTHR30069:SF46">
    <property type="entry name" value="OAR PROTEIN"/>
    <property type="match status" value="1"/>
</dbReference>
<name>A0A099CRI9_9GAMM</name>
<dbReference type="GO" id="GO:0030246">
    <property type="term" value="F:carbohydrate binding"/>
    <property type="evidence" value="ECO:0007669"/>
    <property type="project" value="InterPro"/>
</dbReference>
<evidence type="ECO:0000313" key="10">
    <source>
        <dbReference type="EMBL" id="KGI76608.1"/>
    </source>
</evidence>
<dbReference type="SUPFAM" id="SSF56935">
    <property type="entry name" value="Porins"/>
    <property type="match status" value="1"/>
</dbReference>
<accession>A0A099CRI9</accession>
<comment type="caution">
    <text evidence="10">The sequence shown here is derived from an EMBL/GenBank/DDBJ whole genome shotgun (WGS) entry which is preliminary data.</text>
</comment>
<dbReference type="InterPro" id="IPR036942">
    <property type="entry name" value="Beta-barrel_TonB_sf"/>
</dbReference>
<sequence>MNLPTTNHPNALRHIAVAVALGLSVASGGALAQSSATGIIFGQVQGGSGATVQIQNVDTGQTRVLTVDADGRYRASSLPVGRYSVTLMRNGQTISTRENVQVSISTGTDVSFATASGATSLEGVQVVASALPAIDITNVDSRTVLTAQELQKVPLGQTVNAASLLAPGTVSGDSRYGNVVSFGGASAAENQYYVNGFPVTNALTGLGFTELPFDAIDQQQVITGGYGAEYGRSTGGVVNIVTKSGGNTWRFGATVDWEPRALMDSPRDIYYPRNGNGKDGQLFQDRSDNRTWSTRYGAYASGPLIKDRLFLYATAERRETSGSRGVGSELAGTAAKTDSKTTRWLAKINWNITDNNLFELTALGDTTKIDRTVYSYDYSTMTEGPLLGTEYLKNYDIVGAGATPGGSMYIAKYTGYLTDNLTVTANYGKTESKHVDTPLGASGVPCPLVVDLRSAPSTINGCGITGGTVLSPGAKDNTDGWRLDVEYQLGDHHLRAGLDNLNLKSYSGLQYEGGVYYLYQDTADVNLTGYPNANLPANPPPYLVRQRIIDFSANVKVEQQAQYIEDHWQINSNWLAYIGLRNEQFSNYNGSGQIYVKQRHQLAPRLGVTWDVYGDSSLKVYANAGRYHLAIPSNVAIRGASASLFQGQYFTFTGVDPVTGVPSGLSPVTGILYSNGADGVTAPDPRSVAAKGLKAYYQDEFILGFDKALGTDWTFGAKATYRNLKSIIDDFCDEAPFAAYAARNNIDVQALGIDAALSAHCYLFNPGQANTFSVQYGDGSYHDWTLTNEDFAGNSNGVGFPKLKRKYLALNVYLAHQFSDNWYGKVEYVWSKSYGNSEGLLKSDIGQLDPSVTQDWDFPELMIGSSGYLPNDRRHQLKAYGYWQMTPEWLFGANVAIASGRPKNCIGNAPGALDRQGYGTSFFFCDLNHDGTPEATPRGSQGRLPWTYRLDLNAQWRPAWADHNLAFTADIFNVFTQQRTLSIVETNGGNPSYGRTISYQTPRYVRLGVRYDFSL</sequence>
<keyword evidence="3 7" id="KW-1134">Transmembrane beta strand</keyword>
<keyword evidence="12" id="KW-1185">Reference proteome</keyword>
<evidence type="ECO:0000256" key="2">
    <source>
        <dbReference type="ARBA" id="ARBA00022448"/>
    </source>
</evidence>
<dbReference type="PROSITE" id="PS52016">
    <property type="entry name" value="TONB_DEPENDENT_REC_3"/>
    <property type="match status" value="1"/>
</dbReference>
<dbReference type="HOGENOM" id="CLU_006298_3_0_6"/>
<evidence type="ECO:0000313" key="13">
    <source>
        <dbReference type="Proteomes" id="UP000560000"/>
    </source>
</evidence>
<keyword evidence="5 7" id="KW-0472">Membrane</keyword>
<reference evidence="10 12" key="1">
    <citation type="submission" date="2014-09" db="EMBL/GenBank/DDBJ databases">
        <title>Xanthomonadaceae 3.5X direct submission.</title>
        <authorList>
            <person name="Fang T."/>
            <person name="Wang H."/>
        </authorList>
    </citation>
    <scope>NUCLEOTIDE SEQUENCE [LARGE SCALE GENOMIC DNA]</scope>
    <source>
        <strain evidence="10 12">3.5X</strain>
    </source>
</reference>
<dbReference type="OrthoDB" id="9768147at2"/>
<evidence type="ECO:0000256" key="1">
    <source>
        <dbReference type="ARBA" id="ARBA00004571"/>
    </source>
</evidence>
<dbReference type="GO" id="GO:0009279">
    <property type="term" value="C:cell outer membrane"/>
    <property type="evidence" value="ECO:0007669"/>
    <property type="project" value="UniProtKB-SubCell"/>
</dbReference>
<gene>
    <name evidence="11" type="ORF">HNQ86_002254</name>
    <name evidence="10" type="ORF">LF63_0114985</name>
</gene>
<evidence type="ECO:0000313" key="11">
    <source>
        <dbReference type="EMBL" id="MBB6184909.1"/>
    </source>
</evidence>
<dbReference type="EMBL" id="JACHET010000001">
    <property type="protein sequence ID" value="MBB6184909.1"/>
    <property type="molecule type" value="Genomic_DNA"/>
</dbReference>
<dbReference type="Pfam" id="PF07715">
    <property type="entry name" value="Plug"/>
    <property type="match status" value="1"/>
</dbReference>
<evidence type="ECO:0000256" key="4">
    <source>
        <dbReference type="ARBA" id="ARBA00022692"/>
    </source>
</evidence>
<dbReference type="InterPro" id="IPR037066">
    <property type="entry name" value="Plug_dom_sf"/>
</dbReference>
<dbReference type="GO" id="GO:0044718">
    <property type="term" value="P:siderophore transmembrane transport"/>
    <property type="evidence" value="ECO:0007669"/>
    <property type="project" value="TreeGrafter"/>
</dbReference>
<evidence type="ECO:0000256" key="7">
    <source>
        <dbReference type="PROSITE-ProRule" id="PRU01360"/>
    </source>
</evidence>
<dbReference type="Proteomes" id="UP000029708">
    <property type="component" value="Unassembled WGS sequence"/>
</dbReference>
<dbReference type="GO" id="GO:0015344">
    <property type="term" value="F:siderophore uptake transmembrane transporter activity"/>
    <property type="evidence" value="ECO:0007669"/>
    <property type="project" value="TreeGrafter"/>
</dbReference>
<dbReference type="Gene3D" id="2.170.130.10">
    <property type="entry name" value="TonB-dependent receptor, plug domain"/>
    <property type="match status" value="1"/>
</dbReference>
<dbReference type="Proteomes" id="UP000560000">
    <property type="component" value="Unassembled WGS sequence"/>
</dbReference>
<evidence type="ECO:0000313" key="12">
    <source>
        <dbReference type="Proteomes" id="UP000029708"/>
    </source>
</evidence>
<comment type="subcellular location">
    <subcellularLocation>
        <location evidence="1 7">Cell outer membrane</location>
        <topology evidence="1 7">Multi-pass membrane protein</topology>
    </subcellularLocation>
</comment>
<feature type="signal peptide" evidence="8">
    <location>
        <begin position="1"/>
        <end position="32"/>
    </location>
</feature>
<evidence type="ECO:0000256" key="8">
    <source>
        <dbReference type="SAM" id="SignalP"/>
    </source>
</evidence>
<keyword evidence="4 7" id="KW-0812">Transmembrane</keyword>
<dbReference type="InterPro" id="IPR039426">
    <property type="entry name" value="TonB-dep_rcpt-like"/>
</dbReference>
<keyword evidence="8" id="KW-0732">Signal</keyword>
<dbReference type="InterPro" id="IPR013784">
    <property type="entry name" value="Carb-bd-like_fold"/>
</dbReference>
<reference evidence="11 13" key="2">
    <citation type="submission" date="2020-08" db="EMBL/GenBank/DDBJ databases">
        <title>Genomic Encyclopedia of Type Strains, Phase IV (KMG-IV): sequencing the most valuable type-strain genomes for metagenomic binning, comparative biology and taxonomic classification.</title>
        <authorList>
            <person name="Goeker M."/>
        </authorList>
    </citation>
    <scope>NUCLEOTIDE SEQUENCE [LARGE SCALE GENOMIC DNA]</scope>
    <source>
        <strain evidence="11 13">DSM 107085</strain>
    </source>
</reference>
<evidence type="ECO:0000256" key="3">
    <source>
        <dbReference type="ARBA" id="ARBA00022452"/>
    </source>
</evidence>
<dbReference type="EMBL" id="JROI01000018">
    <property type="protein sequence ID" value="KGI76608.1"/>
    <property type="molecule type" value="Genomic_DNA"/>
</dbReference>
<dbReference type="Gene3D" id="2.40.170.20">
    <property type="entry name" value="TonB-dependent receptor, beta-barrel domain"/>
    <property type="match status" value="1"/>
</dbReference>
<dbReference type="InterPro" id="IPR012910">
    <property type="entry name" value="Plug_dom"/>
</dbReference>
<feature type="chain" id="PRO_5033713413" description="TonB-dependent receptor plug domain-containing protein" evidence="8">
    <location>
        <begin position="33"/>
        <end position="1015"/>
    </location>
</feature>
<proteinExistence type="inferred from homology"/>
<dbReference type="AlphaFoldDB" id="A0A099CRI9"/>
<comment type="similarity">
    <text evidence="7">Belongs to the TonB-dependent receptor family.</text>
</comment>
<evidence type="ECO:0000259" key="9">
    <source>
        <dbReference type="Pfam" id="PF07715"/>
    </source>
</evidence>
<dbReference type="PANTHER" id="PTHR30069">
    <property type="entry name" value="TONB-DEPENDENT OUTER MEMBRANE RECEPTOR"/>
    <property type="match status" value="1"/>
</dbReference>
<keyword evidence="6 7" id="KW-0998">Cell outer membrane</keyword>
<feature type="domain" description="TonB-dependent receptor plug" evidence="9">
    <location>
        <begin position="141"/>
        <end position="237"/>
    </location>
</feature>
<dbReference type="Gene3D" id="2.60.40.1120">
    <property type="entry name" value="Carboxypeptidase-like, regulatory domain"/>
    <property type="match status" value="1"/>
</dbReference>
<keyword evidence="2 7" id="KW-0813">Transport</keyword>
<dbReference type="Pfam" id="PF13620">
    <property type="entry name" value="CarboxypepD_reg"/>
    <property type="match status" value="1"/>
</dbReference>
<evidence type="ECO:0000256" key="5">
    <source>
        <dbReference type="ARBA" id="ARBA00023136"/>
    </source>
</evidence>
<dbReference type="RefSeq" id="WP_043104462.1">
    <property type="nucleotide sequence ID" value="NZ_JACHET010000001.1"/>
</dbReference>
<dbReference type="STRING" id="1543381.LF63_0114985"/>
<protein>
    <recommendedName>
        <fullName evidence="9">TonB-dependent receptor plug domain-containing protein</fullName>
    </recommendedName>
</protein>
<evidence type="ECO:0000256" key="6">
    <source>
        <dbReference type="ARBA" id="ARBA00023237"/>
    </source>
</evidence>
<dbReference type="SUPFAM" id="SSF49452">
    <property type="entry name" value="Starch-binding domain-like"/>
    <property type="match status" value="1"/>
</dbReference>
<organism evidence="10 12">
    <name type="scientific">Oleiagrimonas soli</name>
    <dbReference type="NCBI Taxonomy" id="1543381"/>
    <lineage>
        <taxon>Bacteria</taxon>
        <taxon>Pseudomonadati</taxon>
        <taxon>Pseudomonadota</taxon>
        <taxon>Gammaproteobacteria</taxon>
        <taxon>Lysobacterales</taxon>
        <taxon>Rhodanobacteraceae</taxon>
        <taxon>Oleiagrimonas</taxon>
    </lineage>
</organism>